<feature type="domain" description="Bacterial type II secretion system protein E" evidence="2">
    <location>
        <begin position="74"/>
        <end position="332"/>
    </location>
</feature>
<dbReference type="SUPFAM" id="SSF52540">
    <property type="entry name" value="P-loop containing nucleoside triphosphate hydrolases"/>
    <property type="match status" value="1"/>
</dbReference>
<dbReference type="PANTHER" id="PTHR30486">
    <property type="entry name" value="TWITCHING MOTILITY PROTEIN PILT"/>
    <property type="match status" value="1"/>
</dbReference>
<keyword evidence="4" id="KW-1185">Reference proteome</keyword>
<name>A0A4Q7LXK4_9MICO</name>
<dbReference type="CDD" id="cd01130">
    <property type="entry name" value="VirB11-like_ATPase"/>
    <property type="match status" value="1"/>
</dbReference>
<dbReference type="PANTHER" id="PTHR30486:SF6">
    <property type="entry name" value="TYPE IV PILUS RETRACTATION ATPASE PILT"/>
    <property type="match status" value="1"/>
</dbReference>
<dbReference type="GO" id="GO:0016887">
    <property type="term" value="F:ATP hydrolysis activity"/>
    <property type="evidence" value="ECO:0007669"/>
    <property type="project" value="InterPro"/>
</dbReference>
<dbReference type="RefSeq" id="WP_375880264.1">
    <property type="nucleotide sequence ID" value="NZ_SGWW01000001.1"/>
</dbReference>
<protein>
    <submittedName>
        <fullName evidence="3">Pilus assembly protein CpaF</fullName>
    </submittedName>
</protein>
<evidence type="ECO:0000259" key="2">
    <source>
        <dbReference type="Pfam" id="PF00437"/>
    </source>
</evidence>
<comment type="caution">
    <text evidence="3">The sequence shown here is derived from an EMBL/GenBank/DDBJ whole genome shotgun (WGS) entry which is preliminary data.</text>
</comment>
<dbReference type="EMBL" id="SGWW01000001">
    <property type="protein sequence ID" value="RZS59421.1"/>
    <property type="molecule type" value="Genomic_DNA"/>
</dbReference>
<evidence type="ECO:0000256" key="1">
    <source>
        <dbReference type="ARBA" id="ARBA00006611"/>
    </source>
</evidence>
<proteinExistence type="inferred from homology"/>
<dbReference type="InterPro" id="IPR027417">
    <property type="entry name" value="P-loop_NTPase"/>
</dbReference>
<organism evidence="3 4">
    <name type="scientific">Microcella putealis</name>
    <dbReference type="NCBI Taxonomy" id="337005"/>
    <lineage>
        <taxon>Bacteria</taxon>
        <taxon>Bacillati</taxon>
        <taxon>Actinomycetota</taxon>
        <taxon>Actinomycetes</taxon>
        <taxon>Micrococcales</taxon>
        <taxon>Microbacteriaceae</taxon>
        <taxon>Microcella</taxon>
    </lineage>
</organism>
<evidence type="ECO:0000313" key="4">
    <source>
        <dbReference type="Proteomes" id="UP000293519"/>
    </source>
</evidence>
<dbReference type="InterPro" id="IPR050921">
    <property type="entry name" value="T4SS_GSP_E_ATPase"/>
</dbReference>
<dbReference type="Gene3D" id="3.40.50.300">
    <property type="entry name" value="P-loop containing nucleotide triphosphate hydrolases"/>
    <property type="match status" value="1"/>
</dbReference>
<comment type="similarity">
    <text evidence="1">Belongs to the GSP E family.</text>
</comment>
<dbReference type="InterPro" id="IPR001482">
    <property type="entry name" value="T2SS/T4SS_dom"/>
</dbReference>
<sequence>MSSPVATITDRVRARVRSERVDLHRDPEAAERLVREELRVYAERSLSGALPRIHDEARTHGEVLAGLTGYGALQPYFDDAEVEEIWLNAPDRIFIARAGVTERVPLTLTDDEVRVIVERMLQATGRRVDISSPFVDASLPDGSRLHVAIPDVTRRHWAVNVRKFSQRIRSLTRLVELGSITPQAAEFLRMSVLAGSNILVSGATHTGKTTMLGALLASARGSERIVTVEETFELDLDAPDVVAMQCRSANLEGTGEITLRRLIKEALRMRPDRLVVGEVREAESLDLLIALNSGMPGMCSLHANSAKDALIKLSTLPLLAGRNIDSSFVVPTVATAIDLVVHLELAPDRGRRVREIVAPTGHVGADGIQIAPIFARDALGDLVATGNPPPRPAKFLEAGLDPRLVLGRAA</sequence>
<reference evidence="3 4" key="1">
    <citation type="journal article" date="2015" name="Stand. Genomic Sci.">
        <title>Genomic Encyclopedia of Bacterial and Archaeal Type Strains, Phase III: the genomes of soil and plant-associated and newly described type strains.</title>
        <authorList>
            <person name="Whitman W.B."/>
            <person name="Woyke T."/>
            <person name="Klenk H.P."/>
            <person name="Zhou Y."/>
            <person name="Lilburn T.G."/>
            <person name="Beck B.J."/>
            <person name="De Vos P."/>
            <person name="Vandamme P."/>
            <person name="Eisen J.A."/>
            <person name="Garrity G."/>
            <person name="Hugenholtz P."/>
            <person name="Kyrpides N.C."/>
        </authorList>
    </citation>
    <scope>NUCLEOTIDE SEQUENCE [LARGE SCALE GENOMIC DNA]</scope>
    <source>
        <strain evidence="3 4">CV2</strain>
    </source>
</reference>
<dbReference type="Proteomes" id="UP000293519">
    <property type="component" value="Unassembled WGS sequence"/>
</dbReference>
<dbReference type="Gene3D" id="3.30.450.380">
    <property type="match status" value="1"/>
</dbReference>
<dbReference type="AlphaFoldDB" id="A0A4Q7LXK4"/>
<gene>
    <name evidence="3" type="ORF">EV141_0646</name>
</gene>
<accession>A0A4Q7LXK4</accession>
<evidence type="ECO:0000313" key="3">
    <source>
        <dbReference type="EMBL" id="RZS59421.1"/>
    </source>
</evidence>
<dbReference type="Pfam" id="PF00437">
    <property type="entry name" value="T2SSE"/>
    <property type="match status" value="1"/>
</dbReference>